<dbReference type="AlphaFoldDB" id="A0A6L2K5K8"/>
<evidence type="ECO:0000313" key="2">
    <source>
        <dbReference type="EMBL" id="GEU43345.1"/>
    </source>
</evidence>
<proteinExistence type="predicted"/>
<sequence length="388" mass="40937">MTGVGRAKTLPKGLVYDLVSCTMNGIVTSRVFAIDEESEGSGTSGARSTSSDSTLPLLPDHPLTHTTPILVPSLCRTACMAVRVPPAMSPSLSVSIAEMEVMLDLAFRKRFMSSYDSSPSLTFPVRKRYRGDEGLTVGDEGPSIGVESLGLGGDEVVSEGMQRAALVVEIAVGQPLGLGYKVLRRREIALGEGQMPSVFEVGQSLRFVPESERPERVSALRQPTLTTWIDPEDGIAYIDVHVYPPPAPPVQIPPSPKWFSGSLHVSPAPSIAPSPISSPMISLTVSSPIASPTTAKAEGFFTELGAQVEMQGGLIHDHTGVTQKGPMNATGTSTSQRSANVVVDTRKRPSDASTTPSTAPAKKKQATTSLNTSTTPSTTPSKKKQAAT</sequence>
<organism evidence="2">
    <name type="scientific">Tanacetum cinerariifolium</name>
    <name type="common">Dalmatian daisy</name>
    <name type="synonym">Chrysanthemum cinerariifolium</name>
    <dbReference type="NCBI Taxonomy" id="118510"/>
    <lineage>
        <taxon>Eukaryota</taxon>
        <taxon>Viridiplantae</taxon>
        <taxon>Streptophyta</taxon>
        <taxon>Embryophyta</taxon>
        <taxon>Tracheophyta</taxon>
        <taxon>Spermatophyta</taxon>
        <taxon>Magnoliopsida</taxon>
        <taxon>eudicotyledons</taxon>
        <taxon>Gunneridae</taxon>
        <taxon>Pentapetalae</taxon>
        <taxon>asterids</taxon>
        <taxon>campanulids</taxon>
        <taxon>Asterales</taxon>
        <taxon>Asteraceae</taxon>
        <taxon>Asteroideae</taxon>
        <taxon>Anthemideae</taxon>
        <taxon>Anthemidinae</taxon>
        <taxon>Tanacetum</taxon>
    </lineage>
</organism>
<reference evidence="2" key="1">
    <citation type="journal article" date="2019" name="Sci. Rep.">
        <title>Draft genome of Tanacetum cinerariifolium, the natural source of mosquito coil.</title>
        <authorList>
            <person name="Yamashiro T."/>
            <person name="Shiraishi A."/>
            <person name="Satake H."/>
            <person name="Nakayama K."/>
        </authorList>
    </citation>
    <scope>NUCLEOTIDE SEQUENCE</scope>
</reference>
<feature type="compositionally biased region" description="Polar residues" evidence="1">
    <location>
        <begin position="329"/>
        <end position="339"/>
    </location>
</feature>
<dbReference type="EMBL" id="BKCJ010001697">
    <property type="protein sequence ID" value="GEU43345.1"/>
    <property type="molecule type" value="Genomic_DNA"/>
</dbReference>
<accession>A0A6L2K5K8</accession>
<gene>
    <name evidence="2" type="ORF">Tci_015323</name>
</gene>
<feature type="compositionally biased region" description="Low complexity" evidence="1">
    <location>
        <begin position="367"/>
        <end position="380"/>
    </location>
</feature>
<evidence type="ECO:0000256" key="1">
    <source>
        <dbReference type="SAM" id="MobiDB-lite"/>
    </source>
</evidence>
<feature type="region of interest" description="Disordered" evidence="1">
    <location>
        <begin position="37"/>
        <end position="62"/>
    </location>
</feature>
<comment type="caution">
    <text evidence="2">The sequence shown here is derived from an EMBL/GenBank/DDBJ whole genome shotgun (WGS) entry which is preliminary data.</text>
</comment>
<feature type="region of interest" description="Disordered" evidence="1">
    <location>
        <begin position="319"/>
        <end position="388"/>
    </location>
</feature>
<feature type="compositionally biased region" description="Low complexity" evidence="1">
    <location>
        <begin position="40"/>
        <end position="62"/>
    </location>
</feature>
<protein>
    <submittedName>
        <fullName evidence="2">Uncharacterized protein</fullName>
    </submittedName>
</protein>
<name>A0A6L2K5K8_TANCI</name>